<evidence type="ECO:0008006" key="3">
    <source>
        <dbReference type="Google" id="ProtNLM"/>
    </source>
</evidence>
<dbReference type="STRING" id="1091494.MEALZ_2728"/>
<dbReference type="AlphaFoldDB" id="G4SYV4"/>
<dbReference type="KEGG" id="mah:MEALZ_2728"/>
<dbReference type="InterPro" id="IPR029063">
    <property type="entry name" value="SAM-dependent_MTases_sf"/>
</dbReference>
<sequence>MLSEKTRIKYNGFDFSDAAIQKASNLLGTNKIFAIGDATKATSYPSTYTTIVCTEVLEHLNDDLGVIDNWKQGALCICSVPNYDSVYHTRFFQTKDEVISRYGRKINILELCTVKKPILTNLSISNYFRELRWNRYKPKRLMEIMGLGDFNNIGGWFIFIGYKL</sequence>
<dbReference type="SUPFAM" id="SSF53335">
    <property type="entry name" value="S-adenosyl-L-methionine-dependent methyltransferases"/>
    <property type="match status" value="1"/>
</dbReference>
<accession>G4SYV4</accession>
<organism evidence="1 2">
    <name type="scientific">Methylotuvimicrobium alcaliphilum (strain DSM 19304 / NCIMB 14124 / VKM B-2133 / 20Z)</name>
    <name type="common">Methylomicrobium alcaliphilum</name>
    <dbReference type="NCBI Taxonomy" id="1091494"/>
    <lineage>
        <taxon>Bacteria</taxon>
        <taxon>Pseudomonadati</taxon>
        <taxon>Pseudomonadota</taxon>
        <taxon>Gammaproteobacteria</taxon>
        <taxon>Methylococcales</taxon>
        <taxon>Methylococcaceae</taxon>
        <taxon>Methylotuvimicrobium</taxon>
    </lineage>
</organism>
<gene>
    <name evidence="1" type="ordered locus">MEALZ_2728</name>
</gene>
<dbReference type="Proteomes" id="UP000008315">
    <property type="component" value="Chromosome"/>
</dbReference>
<evidence type="ECO:0000313" key="1">
    <source>
        <dbReference type="EMBL" id="CCE24401.1"/>
    </source>
</evidence>
<dbReference type="EMBL" id="FO082060">
    <property type="protein sequence ID" value="CCE24401.1"/>
    <property type="molecule type" value="Genomic_DNA"/>
</dbReference>
<dbReference type="Pfam" id="PF13489">
    <property type="entry name" value="Methyltransf_23"/>
    <property type="match status" value="1"/>
</dbReference>
<reference evidence="2" key="1">
    <citation type="journal article" date="2012" name="J. Bacteriol.">
        <title>Genome sequence of the haloalkaliphilic methanotrophic bacterium Methylomicrobium alcaliphilum 20Z.</title>
        <authorList>
            <person name="Vuilleumier S."/>
            <person name="Khmelenina V.N."/>
            <person name="Bringel F."/>
            <person name="Reshetnikov A.S."/>
            <person name="Lajus A."/>
            <person name="Mangenot S."/>
            <person name="Rouy Z."/>
            <person name="Op den Camp H.J."/>
            <person name="Jetten M.S."/>
            <person name="Dispirito A.A."/>
            <person name="Dunfield P."/>
            <person name="Klotz M.G."/>
            <person name="Semrau J.D."/>
            <person name="Stein L.Y."/>
            <person name="Barbe V."/>
            <person name="Medigue C."/>
            <person name="Trotsenko Y.A."/>
            <person name="Kalyuzhnaya M.G."/>
        </authorList>
    </citation>
    <scope>NUCLEOTIDE SEQUENCE [LARGE SCALE GENOMIC DNA]</scope>
    <source>
        <strain evidence="2">DSM 19304 / NCIMB 14124 / VKM B-2133 / 20Z</strain>
    </source>
</reference>
<evidence type="ECO:0000313" key="2">
    <source>
        <dbReference type="Proteomes" id="UP000008315"/>
    </source>
</evidence>
<protein>
    <recommendedName>
        <fullName evidence="3">Methyltransferase type 11 domain-containing protein</fullName>
    </recommendedName>
</protein>
<proteinExistence type="predicted"/>
<dbReference type="HOGENOM" id="CLU_1617079_0_0_6"/>
<dbReference type="Gene3D" id="3.40.50.150">
    <property type="entry name" value="Vaccinia Virus protein VP39"/>
    <property type="match status" value="1"/>
</dbReference>
<name>G4SYV4_META2</name>
<keyword evidence="2" id="KW-1185">Reference proteome</keyword>